<sequence length="73" mass="8448">GVPPFDSRNCDEEGAKTTFTFKEGNTFPADSGSQLKPSWDLRFTEEEEEEEEEEVIGFAREVHRRICDEFSEE</sequence>
<dbReference type="Proteomes" id="UP000236291">
    <property type="component" value="Unassembled WGS sequence"/>
</dbReference>
<protein>
    <submittedName>
        <fullName evidence="1">Uncharacterized protein</fullName>
    </submittedName>
</protein>
<proteinExistence type="predicted"/>
<evidence type="ECO:0000313" key="2">
    <source>
        <dbReference type="Proteomes" id="UP000236291"/>
    </source>
</evidence>
<evidence type="ECO:0000313" key="1">
    <source>
        <dbReference type="EMBL" id="PNX81270.1"/>
    </source>
</evidence>
<dbReference type="EMBL" id="ASHM01039590">
    <property type="protein sequence ID" value="PNX81270.1"/>
    <property type="molecule type" value="Genomic_DNA"/>
</dbReference>
<feature type="non-terminal residue" evidence="1">
    <location>
        <position position="1"/>
    </location>
</feature>
<accession>A0A2K3LRV2</accession>
<comment type="caution">
    <text evidence="1">The sequence shown here is derived from an EMBL/GenBank/DDBJ whole genome shotgun (WGS) entry which is preliminary data.</text>
</comment>
<reference evidence="1 2" key="1">
    <citation type="journal article" date="2014" name="Am. J. Bot.">
        <title>Genome assembly and annotation for red clover (Trifolium pratense; Fabaceae).</title>
        <authorList>
            <person name="Istvanek J."/>
            <person name="Jaros M."/>
            <person name="Krenek A."/>
            <person name="Repkova J."/>
        </authorList>
    </citation>
    <scope>NUCLEOTIDE SEQUENCE [LARGE SCALE GENOMIC DNA]</scope>
    <source>
        <strain evidence="2">cv. Tatra</strain>
        <tissue evidence="1">Young leaves</tissue>
    </source>
</reference>
<organism evidence="1 2">
    <name type="scientific">Trifolium pratense</name>
    <name type="common">Red clover</name>
    <dbReference type="NCBI Taxonomy" id="57577"/>
    <lineage>
        <taxon>Eukaryota</taxon>
        <taxon>Viridiplantae</taxon>
        <taxon>Streptophyta</taxon>
        <taxon>Embryophyta</taxon>
        <taxon>Tracheophyta</taxon>
        <taxon>Spermatophyta</taxon>
        <taxon>Magnoliopsida</taxon>
        <taxon>eudicotyledons</taxon>
        <taxon>Gunneridae</taxon>
        <taxon>Pentapetalae</taxon>
        <taxon>rosids</taxon>
        <taxon>fabids</taxon>
        <taxon>Fabales</taxon>
        <taxon>Fabaceae</taxon>
        <taxon>Papilionoideae</taxon>
        <taxon>50 kb inversion clade</taxon>
        <taxon>NPAAA clade</taxon>
        <taxon>Hologalegina</taxon>
        <taxon>IRL clade</taxon>
        <taxon>Trifolieae</taxon>
        <taxon>Trifolium</taxon>
    </lineage>
</organism>
<name>A0A2K3LRV2_TRIPR</name>
<dbReference type="AlphaFoldDB" id="A0A2K3LRV2"/>
<reference evidence="1 2" key="2">
    <citation type="journal article" date="2017" name="Front. Plant Sci.">
        <title>Gene Classification and Mining of Molecular Markers Useful in Red Clover (Trifolium pratense) Breeding.</title>
        <authorList>
            <person name="Istvanek J."/>
            <person name="Dluhosova J."/>
            <person name="Dluhos P."/>
            <person name="Patkova L."/>
            <person name="Nedelnik J."/>
            <person name="Repkova J."/>
        </authorList>
    </citation>
    <scope>NUCLEOTIDE SEQUENCE [LARGE SCALE GENOMIC DNA]</scope>
    <source>
        <strain evidence="2">cv. Tatra</strain>
        <tissue evidence="1">Young leaves</tissue>
    </source>
</reference>
<gene>
    <name evidence="1" type="ORF">L195_g037287</name>
</gene>